<dbReference type="EMBL" id="JBHTHR010000016">
    <property type="protein sequence ID" value="MFD0800020.1"/>
    <property type="molecule type" value="Genomic_DNA"/>
</dbReference>
<comment type="caution">
    <text evidence="1">The sequence shown here is derived from an EMBL/GenBank/DDBJ whole genome shotgun (WGS) entry which is preliminary data.</text>
</comment>
<name>A0ABW3BAE4_9ACTN</name>
<keyword evidence="2" id="KW-1185">Reference proteome</keyword>
<evidence type="ECO:0000313" key="1">
    <source>
        <dbReference type="EMBL" id="MFD0800020.1"/>
    </source>
</evidence>
<accession>A0ABW3BAE4</accession>
<reference evidence="2" key="1">
    <citation type="journal article" date="2019" name="Int. J. Syst. Evol. Microbiol.">
        <title>The Global Catalogue of Microorganisms (GCM) 10K type strain sequencing project: providing services to taxonomists for standard genome sequencing and annotation.</title>
        <authorList>
            <consortium name="The Broad Institute Genomics Platform"/>
            <consortium name="The Broad Institute Genome Sequencing Center for Infectious Disease"/>
            <person name="Wu L."/>
            <person name="Ma J."/>
        </authorList>
    </citation>
    <scope>NUCLEOTIDE SEQUENCE [LARGE SCALE GENOMIC DNA]</scope>
    <source>
        <strain evidence="2">CCUG 63369</strain>
    </source>
</reference>
<proteinExistence type="predicted"/>
<organism evidence="1 2">
    <name type="scientific">Streptomonospora algeriensis</name>
    <dbReference type="NCBI Taxonomy" id="995084"/>
    <lineage>
        <taxon>Bacteria</taxon>
        <taxon>Bacillati</taxon>
        <taxon>Actinomycetota</taxon>
        <taxon>Actinomycetes</taxon>
        <taxon>Streptosporangiales</taxon>
        <taxon>Nocardiopsidaceae</taxon>
        <taxon>Streptomonospora</taxon>
    </lineage>
</organism>
<protein>
    <submittedName>
        <fullName evidence="1">Uncharacterized protein</fullName>
    </submittedName>
</protein>
<dbReference type="Proteomes" id="UP001596956">
    <property type="component" value="Unassembled WGS sequence"/>
</dbReference>
<gene>
    <name evidence="1" type="ORF">ACFQZU_01635</name>
</gene>
<evidence type="ECO:0000313" key="2">
    <source>
        <dbReference type="Proteomes" id="UP001596956"/>
    </source>
</evidence>
<sequence length="110" mass="11374">MATLTVQDVPLSGLAAASFTAASAGGDEVPTGNGVVLLVRNGDASTHTLTITTPGDVRGIELADPTVDVEADDIAVVPMDAIYRDPDTMRASLSMDDETSVEYAAVRIPR</sequence>